<feature type="transmembrane region" description="Helical" evidence="2">
    <location>
        <begin position="185"/>
        <end position="204"/>
    </location>
</feature>
<feature type="transmembrane region" description="Helical" evidence="2">
    <location>
        <begin position="97"/>
        <end position="116"/>
    </location>
</feature>
<reference evidence="4" key="1">
    <citation type="submission" date="2020-12" db="EMBL/GenBank/DDBJ databases">
        <title>Clostridium thailandense sp. nov., a novel acetogenic bacterium isolated from peat land soil in Thailand.</title>
        <authorList>
            <person name="Chaikitkaew S."/>
            <person name="Birkeland N.K."/>
        </authorList>
    </citation>
    <scope>NUCLEOTIDE SEQUENCE</scope>
    <source>
        <strain evidence="4">DSM 17425</strain>
    </source>
</reference>
<keyword evidence="5" id="KW-1185">Reference proteome</keyword>
<feature type="domain" description="EamA" evidence="3">
    <location>
        <begin position="154"/>
        <end position="287"/>
    </location>
</feature>
<dbReference type="GO" id="GO:0016020">
    <property type="term" value="C:membrane"/>
    <property type="evidence" value="ECO:0007669"/>
    <property type="project" value="InterPro"/>
</dbReference>
<dbReference type="SUPFAM" id="SSF103481">
    <property type="entry name" value="Multidrug resistance efflux transporter EmrE"/>
    <property type="match status" value="2"/>
</dbReference>
<feature type="transmembrane region" description="Helical" evidence="2">
    <location>
        <begin position="128"/>
        <end position="147"/>
    </location>
</feature>
<evidence type="ECO:0000256" key="2">
    <source>
        <dbReference type="SAM" id="Phobius"/>
    </source>
</evidence>
<evidence type="ECO:0000259" key="3">
    <source>
        <dbReference type="Pfam" id="PF00892"/>
    </source>
</evidence>
<proteinExistence type="inferred from homology"/>
<feature type="transmembrane region" description="Helical" evidence="2">
    <location>
        <begin position="72"/>
        <end position="91"/>
    </location>
</feature>
<sequence>MKKSSLGYIYVSLAAFFFALIAIIGKSAFNTGMKVYDLLVMQNAVSAVIMFIYLFIKDKKSMILTKGQLKRVIIQGTFGSTATTVFFYLALEKINAGIASMLIFTHPVFVTLFFVITGIRKISLVNNLALMLAVIGSGMVINLFNLNVTETPVIGLVYGVICSISYAFFNVFADLKLNDVKSEVLAMYTSVVMFVISAILNPGFFRFDIALSPQMVFYVFELAVVSGILPVVFLYKGIALVGSEKSTIIATAELPITLILAFLVLNETMVFTQVIGVVFIIGAVLVLQNESIILNKLRKV</sequence>
<name>A0A934HW26_9CLOT</name>
<dbReference type="PANTHER" id="PTHR22911:SF79">
    <property type="entry name" value="MOBA-LIKE NTP TRANSFERASE DOMAIN-CONTAINING PROTEIN"/>
    <property type="match status" value="1"/>
</dbReference>
<feature type="transmembrane region" description="Helical" evidence="2">
    <location>
        <begin position="216"/>
        <end position="235"/>
    </location>
</feature>
<feature type="transmembrane region" description="Helical" evidence="2">
    <location>
        <begin position="247"/>
        <end position="265"/>
    </location>
</feature>
<dbReference type="PANTHER" id="PTHR22911">
    <property type="entry name" value="ACYL-MALONYL CONDENSING ENZYME-RELATED"/>
    <property type="match status" value="1"/>
</dbReference>
<protein>
    <submittedName>
        <fullName evidence="4">EamA family transporter</fullName>
    </submittedName>
</protein>
<dbReference type="RefSeq" id="WP_211144697.1">
    <property type="nucleotide sequence ID" value="NZ_JAEEGB010000041.1"/>
</dbReference>
<comment type="similarity">
    <text evidence="1">Belongs to the EamA transporter family.</text>
</comment>
<dbReference type="InterPro" id="IPR037185">
    <property type="entry name" value="EmrE-like"/>
</dbReference>
<evidence type="ECO:0000313" key="4">
    <source>
        <dbReference type="EMBL" id="MBI6875345.1"/>
    </source>
</evidence>
<feature type="domain" description="EamA" evidence="3">
    <location>
        <begin position="6"/>
        <end position="140"/>
    </location>
</feature>
<comment type="caution">
    <text evidence="4">The sequence shown here is derived from an EMBL/GenBank/DDBJ whole genome shotgun (WGS) entry which is preliminary data.</text>
</comment>
<accession>A0A934HW26</accession>
<evidence type="ECO:0000313" key="5">
    <source>
        <dbReference type="Proteomes" id="UP000622687"/>
    </source>
</evidence>
<feature type="transmembrane region" description="Helical" evidence="2">
    <location>
        <begin position="35"/>
        <end position="56"/>
    </location>
</feature>
<feature type="transmembrane region" description="Helical" evidence="2">
    <location>
        <begin position="153"/>
        <end position="173"/>
    </location>
</feature>
<dbReference type="AlphaFoldDB" id="A0A934HW26"/>
<dbReference type="EMBL" id="JAEEGB010000041">
    <property type="protein sequence ID" value="MBI6875345.1"/>
    <property type="molecule type" value="Genomic_DNA"/>
</dbReference>
<keyword evidence="2" id="KW-1133">Transmembrane helix</keyword>
<dbReference type="InterPro" id="IPR000620">
    <property type="entry name" value="EamA_dom"/>
</dbReference>
<gene>
    <name evidence="4" type="ORF">I6U51_21975</name>
</gene>
<feature type="transmembrane region" description="Helical" evidence="2">
    <location>
        <begin position="7"/>
        <end position="29"/>
    </location>
</feature>
<dbReference type="Pfam" id="PF00892">
    <property type="entry name" value="EamA"/>
    <property type="match status" value="2"/>
</dbReference>
<feature type="transmembrane region" description="Helical" evidence="2">
    <location>
        <begin position="271"/>
        <end position="289"/>
    </location>
</feature>
<keyword evidence="2" id="KW-0812">Transmembrane</keyword>
<keyword evidence="2" id="KW-0472">Membrane</keyword>
<organism evidence="4 5">
    <name type="scientific">Clostridium aciditolerans</name>
    <dbReference type="NCBI Taxonomy" id="339861"/>
    <lineage>
        <taxon>Bacteria</taxon>
        <taxon>Bacillati</taxon>
        <taxon>Bacillota</taxon>
        <taxon>Clostridia</taxon>
        <taxon>Eubacteriales</taxon>
        <taxon>Clostridiaceae</taxon>
        <taxon>Clostridium</taxon>
    </lineage>
</organism>
<evidence type="ECO:0000256" key="1">
    <source>
        <dbReference type="ARBA" id="ARBA00007362"/>
    </source>
</evidence>
<dbReference type="Proteomes" id="UP000622687">
    <property type="component" value="Unassembled WGS sequence"/>
</dbReference>